<accession>A0A6C0CHJ7</accession>
<dbReference type="EMBL" id="MN739404">
    <property type="protein sequence ID" value="QHT03025.1"/>
    <property type="molecule type" value="Genomic_DNA"/>
</dbReference>
<protein>
    <submittedName>
        <fullName evidence="1">Uncharacterized protein</fullName>
    </submittedName>
</protein>
<reference evidence="1" key="1">
    <citation type="journal article" date="2020" name="Nature">
        <title>Giant virus diversity and host interactions through global metagenomics.</title>
        <authorList>
            <person name="Schulz F."/>
            <person name="Roux S."/>
            <person name="Paez-Espino D."/>
            <person name="Jungbluth S."/>
            <person name="Walsh D.A."/>
            <person name="Denef V.J."/>
            <person name="McMahon K.D."/>
            <person name="Konstantinidis K.T."/>
            <person name="Eloe-Fadrosh E.A."/>
            <person name="Kyrpides N.C."/>
            <person name="Woyke T."/>
        </authorList>
    </citation>
    <scope>NUCLEOTIDE SEQUENCE</scope>
    <source>
        <strain evidence="1">GVMAG-M-3300020727-4</strain>
    </source>
</reference>
<proteinExistence type="predicted"/>
<name>A0A6C0CHJ7_9ZZZZ</name>
<evidence type="ECO:0000313" key="1">
    <source>
        <dbReference type="EMBL" id="QHT03025.1"/>
    </source>
</evidence>
<sequence length="278" mass="33433">MLYFKELNDCLTRLELEVFKNDGIIYDTYVCDRILAKHNTNIYIKNKLPLDNFYDESYNPETIDRFIKKPIIKVVFKEHSNFSKFIKFIEDNINTINELRISYKISLSNVEAPPFKNNNYICYGLLMNKNNIYYSNNTGTPYDYVTTDDLDKKIMDDIINKRTQYIRGFHSNNEIFNDIYRMIEEGWKITNLPYEIVPNDSFSEFCPICLEQLIIRDTEIVKLYENIFDKVKSNSYKIHHDCLVKFFKTQEQKIFFTCPYRYIIDFNTCCKYLIDYNN</sequence>
<dbReference type="AlphaFoldDB" id="A0A6C0CHJ7"/>
<organism evidence="1">
    <name type="scientific">viral metagenome</name>
    <dbReference type="NCBI Taxonomy" id="1070528"/>
    <lineage>
        <taxon>unclassified sequences</taxon>
        <taxon>metagenomes</taxon>
        <taxon>organismal metagenomes</taxon>
    </lineage>
</organism>